<gene>
    <name evidence="2" type="ORF">DRW42_23020</name>
</gene>
<dbReference type="EMBL" id="QNQU01000025">
    <property type="protein sequence ID" value="RBQ03110.1"/>
    <property type="molecule type" value="Genomic_DNA"/>
</dbReference>
<reference evidence="2 3" key="1">
    <citation type="submission" date="2018-07" db="EMBL/GenBank/DDBJ databases">
        <title>A draft genome of a endophytic bacteria, a new species of Pedobacter.</title>
        <authorList>
            <person name="Zhang Z.D."/>
            <person name="Chen Z.J."/>
        </authorList>
    </citation>
    <scope>NUCLEOTIDE SEQUENCE [LARGE SCALE GENOMIC DNA]</scope>
    <source>
        <strain evidence="2 3">RS10</strain>
    </source>
</reference>
<evidence type="ECO:0000256" key="1">
    <source>
        <dbReference type="SAM" id="Phobius"/>
    </source>
</evidence>
<proteinExistence type="predicted"/>
<keyword evidence="1" id="KW-1133">Transmembrane helix</keyword>
<dbReference type="Proteomes" id="UP000252081">
    <property type="component" value="Unassembled WGS sequence"/>
</dbReference>
<keyword evidence="1" id="KW-0472">Membrane</keyword>
<sequence length="64" mass="7497">MDCLPKVADFWLIALLEIKKSCIILSFVLVVKYYLGLGFKYRVVKGLVENEFYFFYMKSDSTTV</sequence>
<protein>
    <submittedName>
        <fullName evidence="2">Uncharacterized protein</fullName>
    </submittedName>
</protein>
<feature type="transmembrane region" description="Helical" evidence="1">
    <location>
        <begin position="12"/>
        <end position="35"/>
    </location>
</feature>
<keyword evidence="1" id="KW-0812">Transmembrane</keyword>
<comment type="caution">
    <text evidence="2">The sequence shown here is derived from an EMBL/GenBank/DDBJ whole genome shotgun (WGS) entry which is preliminary data.</text>
</comment>
<accession>A0A366KNL8</accession>
<organism evidence="2 3">
    <name type="scientific">Pedobacter miscanthi</name>
    <dbReference type="NCBI Taxonomy" id="2259170"/>
    <lineage>
        <taxon>Bacteria</taxon>
        <taxon>Pseudomonadati</taxon>
        <taxon>Bacteroidota</taxon>
        <taxon>Sphingobacteriia</taxon>
        <taxon>Sphingobacteriales</taxon>
        <taxon>Sphingobacteriaceae</taxon>
        <taxon>Pedobacter</taxon>
    </lineage>
</organism>
<name>A0A366KNL8_9SPHI</name>
<evidence type="ECO:0000313" key="2">
    <source>
        <dbReference type="EMBL" id="RBQ03110.1"/>
    </source>
</evidence>
<dbReference type="AlphaFoldDB" id="A0A366KNL8"/>
<evidence type="ECO:0000313" key="3">
    <source>
        <dbReference type="Proteomes" id="UP000252081"/>
    </source>
</evidence>
<keyword evidence="3" id="KW-1185">Reference proteome</keyword>